<dbReference type="InParanoid" id="A0A419PJF4"/>
<proteinExistence type="predicted"/>
<name>A0A419PJF4_CLOSI</name>
<dbReference type="AlphaFoldDB" id="A0A419PJF4"/>
<evidence type="ECO:0000313" key="2">
    <source>
        <dbReference type="Proteomes" id="UP000286415"/>
    </source>
</evidence>
<evidence type="ECO:0000313" key="1">
    <source>
        <dbReference type="EMBL" id="KAG5455195.1"/>
    </source>
</evidence>
<accession>A0A419PJF4</accession>
<dbReference type="EMBL" id="NIRI02000005">
    <property type="protein sequence ID" value="KAG5455195.1"/>
    <property type="molecule type" value="Genomic_DNA"/>
</dbReference>
<gene>
    <name evidence="1" type="ORF">CSKR_106505</name>
</gene>
<keyword evidence="2" id="KW-1185">Reference proteome</keyword>
<sequence>MIALNGTSGVTSMQAATSVYPDGHFQTFDQSDLGLMPDRKRPEFLANLAWDRLFGRCSTRLRA</sequence>
<dbReference type="Proteomes" id="UP000286415">
    <property type="component" value="Unassembled WGS sequence"/>
</dbReference>
<comment type="caution">
    <text evidence="1">The sequence shown here is derived from an EMBL/GenBank/DDBJ whole genome shotgun (WGS) entry which is preliminary data.</text>
</comment>
<reference evidence="1 2" key="2">
    <citation type="journal article" date="2021" name="Genomics">
        <title>High-quality reference genome for Clonorchis sinensis.</title>
        <authorList>
            <person name="Young N.D."/>
            <person name="Stroehlein A.J."/>
            <person name="Kinkar L."/>
            <person name="Wang T."/>
            <person name="Sohn W.M."/>
            <person name="Chang B.C.H."/>
            <person name="Kaur P."/>
            <person name="Weisz D."/>
            <person name="Dudchenko O."/>
            <person name="Aiden E.L."/>
            <person name="Korhonen P.K."/>
            <person name="Gasser R.B."/>
        </authorList>
    </citation>
    <scope>NUCLEOTIDE SEQUENCE [LARGE SCALE GENOMIC DNA]</scope>
    <source>
        <strain evidence="1">Cs-k2</strain>
    </source>
</reference>
<feature type="non-terminal residue" evidence="1">
    <location>
        <position position="63"/>
    </location>
</feature>
<organism evidence="1 2">
    <name type="scientific">Clonorchis sinensis</name>
    <name type="common">Chinese liver fluke</name>
    <dbReference type="NCBI Taxonomy" id="79923"/>
    <lineage>
        <taxon>Eukaryota</taxon>
        <taxon>Metazoa</taxon>
        <taxon>Spiralia</taxon>
        <taxon>Lophotrochozoa</taxon>
        <taxon>Platyhelminthes</taxon>
        <taxon>Trematoda</taxon>
        <taxon>Digenea</taxon>
        <taxon>Opisthorchiida</taxon>
        <taxon>Opisthorchiata</taxon>
        <taxon>Opisthorchiidae</taxon>
        <taxon>Clonorchis</taxon>
    </lineage>
</organism>
<protein>
    <submittedName>
        <fullName evidence="1">Uncharacterized protein</fullName>
    </submittedName>
</protein>
<reference evidence="1 2" key="1">
    <citation type="journal article" date="2018" name="Biotechnol. Adv.">
        <title>Improved genomic resources and new bioinformatic workflow for the carcinogenic parasite Clonorchis sinensis: Biotechnological implications.</title>
        <authorList>
            <person name="Wang D."/>
            <person name="Korhonen P.K."/>
            <person name="Gasser R.B."/>
            <person name="Young N.D."/>
        </authorList>
    </citation>
    <scope>NUCLEOTIDE SEQUENCE [LARGE SCALE GENOMIC DNA]</scope>
    <source>
        <strain evidence="1">Cs-k2</strain>
    </source>
</reference>